<reference evidence="2 3" key="1">
    <citation type="submission" date="2016-04" db="EMBL/GenBank/DDBJ databases">
        <authorList>
            <person name="Evans L.H."/>
            <person name="Alamgir A."/>
            <person name="Owens N."/>
            <person name="Weber N.D."/>
            <person name="Virtaneva K."/>
            <person name="Barbian K."/>
            <person name="Babar A."/>
            <person name="Rosenke K."/>
        </authorList>
    </citation>
    <scope>NUCLEOTIDE SEQUENCE [LARGE SCALE GENOMIC DNA]</scope>
    <source>
        <strain evidence="2 3">PMB02</strain>
    </source>
</reference>
<comment type="caution">
    <text evidence="2">The sequence shown here is derived from an EMBL/GenBank/DDBJ whole genome shotgun (WGS) entry which is preliminary data.</text>
</comment>
<dbReference type="AlphaFoldDB" id="A0A179S0Z4"/>
<sequence>MLLDEVTDALGVGGLFRDVMKPLDVYLSNGECEAGHATVRAAAGPATADRDGVARRETVRRVPEAVSARR</sequence>
<feature type="compositionally biased region" description="Basic and acidic residues" evidence="1">
    <location>
        <begin position="48"/>
        <end position="63"/>
    </location>
</feature>
<accession>A0A179S0Z4</accession>
<name>A0A179S0Z4_9HYPH</name>
<dbReference type="EMBL" id="LWHQ01000055">
    <property type="protein sequence ID" value="OAS18942.1"/>
    <property type="molecule type" value="Genomic_DNA"/>
</dbReference>
<proteinExistence type="predicted"/>
<feature type="region of interest" description="Disordered" evidence="1">
    <location>
        <begin position="43"/>
        <end position="70"/>
    </location>
</feature>
<dbReference type="RefSeq" id="WP_048433776.1">
    <property type="nucleotide sequence ID" value="NZ_LWHQ01000055.1"/>
</dbReference>
<protein>
    <submittedName>
        <fullName evidence="2">Uncharacterized protein</fullName>
    </submittedName>
</protein>
<dbReference type="Proteomes" id="UP000078316">
    <property type="component" value="Unassembled WGS sequence"/>
</dbReference>
<evidence type="ECO:0000256" key="1">
    <source>
        <dbReference type="SAM" id="MobiDB-lite"/>
    </source>
</evidence>
<dbReference type="OrthoDB" id="7998976at2"/>
<evidence type="ECO:0000313" key="3">
    <source>
        <dbReference type="Proteomes" id="UP000078316"/>
    </source>
</evidence>
<gene>
    <name evidence="2" type="ORF">A5481_25390</name>
</gene>
<evidence type="ECO:0000313" key="2">
    <source>
        <dbReference type="EMBL" id="OAS18942.1"/>
    </source>
</evidence>
<organism evidence="2 3">
    <name type="scientific">Methylobacterium platani</name>
    <dbReference type="NCBI Taxonomy" id="427683"/>
    <lineage>
        <taxon>Bacteria</taxon>
        <taxon>Pseudomonadati</taxon>
        <taxon>Pseudomonadota</taxon>
        <taxon>Alphaproteobacteria</taxon>
        <taxon>Hyphomicrobiales</taxon>
        <taxon>Methylobacteriaceae</taxon>
        <taxon>Methylobacterium</taxon>
    </lineage>
</organism>